<dbReference type="GO" id="GO:0003677">
    <property type="term" value="F:DNA binding"/>
    <property type="evidence" value="ECO:0007669"/>
    <property type="project" value="UniProtKB-KW"/>
</dbReference>
<accession>A0A1G8ARZ9</accession>
<keyword evidence="1" id="KW-0805">Transcription regulation</keyword>
<dbReference type="InterPro" id="IPR036388">
    <property type="entry name" value="WH-like_DNA-bd_sf"/>
</dbReference>
<gene>
    <name evidence="5" type="ORF">SAMN04489735_101742</name>
</gene>
<dbReference type="PRINTS" id="PR00778">
    <property type="entry name" value="HTHARSR"/>
</dbReference>
<dbReference type="SMART" id="SM00418">
    <property type="entry name" value="HTH_ARSR"/>
    <property type="match status" value="1"/>
</dbReference>
<dbReference type="GO" id="GO:0003700">
    <property type="term" value="F:DNA-binding transcription factor activity"/>
    <property type="evidence" value="ECO:0007669"/>
    <property type="project" value="InterPro"/>
</dbReference>
<proteinExistence type="predicted"/>
<dbReference type="PANTHER" id="PTHR33154">
    <property type="entry name" value="TRANSCRIPTIONAL REGULATOR, ARSR FAMILY"/>
    <property type="match status" value="1"/>
</dbReference>
<dbReference type="OrthoDB" id="9794330at2"/>
<dbReference type="AlphaFoldDB" id="A0A1G8ARZ9"/>
<dbReference type="PANTHER" id="PTHR33154:SF33">
    <property type="entry name" value="TRANSCRIPTIONAL REPRESSOR SDPR"/>
    <property type="match status" value="1"/>
</dbReference>
<evidence type="ECO:0000256" key="3">
    <source>
        <dbReference type="ARBA" id="ARBA00023163"/>
    </source>
</evidence>
<dbReference type="SUPFAM" id="SSF46785">
    <property type="entry name" value="Winged helix' DNA-binding domain"/>
    <property type="match status" value="1"/>
</dbReference>
<organism evidence="5 6">
    <name type="scientific">Aneurinibacillus thermoaerophilus</name>
    <dbReference type="NCBI Taxonomy" id="143495"/>
    <lineage>
        <taxon>Bacteria</taxon>
        <taxon>Bacillati</taxon>
        <taxon>Bacillota</taxon>
        <taxon>Bacilli</taxon>
        <taxon>Bacillales</taxon>
        <taxon>Paenibacillaceae</taxon>
        <taxon>Aneurinibacillus group</taxon>
        <taxon>Aneurinibacillus</taxon>
    </lineage>
</organism>
<dbReference type="EMBL" id="FNDE01000017">
    <property type="protein sequence ID" value="SDH23050.1"/>
    <property type="molecule type" value="Genomic_DNA"/>
</dbReference>
<evidence type="ECO:0000313" key="5">
    <source>
        <dbReference type="EMBL" id="SDH23050.1"/>
    </source>
</evidence>
<dbReference type="PROSITE" id="PS50987">
    <property type="entry name" value="HTH_ARSR_2"/>
    <property type="match status" value="1"/>
</dbReference>
<evidence type="ECO:0000256" key="2">
    <source>
        <dbReference type="ARBA" id="ARBA00023125"/>
    </source>
</evidence>
<sequence>MAVYTIESVNSNCKVEIATSSLFEMMACLRKCYILSGRIDCEPYLPTVRFDDFFKKNEKLIKKFYGRYEYGAQLAEFLVGISAPHTFNNLMEYINNVSKYEFLYYLFGRYISREEVEFLLNNSTSPLDDIRNKITSLGGLINPEQLEFAEHYNQFFAELVYLWKSFYKHCYFDLESKLGSLWDIANKRLAKDLKHLGIEKVVRKLLYDYKVPEQFPNKETKLIKFYPSYFVSPKFILIWGFGELHIIYDLKHYINENDIYFEENKVNILNYDQNKINHVSDIAKSLSEVVRIKILLFIANEEKIKSQEIADKLNITPATVSRHLSLLKQSNLIFEHKENGYNIYEINEKEIERYCSILKDMLGIKND</sequence>
<evidence type="ECO:0000313" key="6">
    <source>
        <dbReference type="Proteomes" id="UP000198956"/>
    </source>
</evidence>
<dbReference type="InterPro" id="IPR036390">
    <property type="entry name" value="WH_DNA-bd_sf"/>
</dbReference>
<dbReference type="Proteomes" id="UP000198956">
    <property type="component" value="Unassembled WGS sequence"/>
</dbReference>
<reference evidence="5 6" key="1">
    <citation type="submission" date="2016-10" db="EMBL/GenBank/DDBJ databases">
        <authorList>
            <person name="de Groot N.N."/>
        </authorList>
    </citation>
    <scope>NUCLEOTIDE SEQUENCE [LARGE SCALE GENOMIC DNA]</scope>
    <source>
        <strain evidence="5 6">L 420-91</strain>
    </source>
</reference>
<dbReference type="InterPro" id="IPR051081">
    <property type="entry name" value="HTH_MetalResp_TranReg"/>
</dbReference>
<protein>
    <submittedName>
        <fullName evidence="5">DNA-binding transcriptional regulator, ArsR family</fullName>
    </submittedName>
</protein>
<dbReference type="CDD" id="cd00090">
    <property type="entry name" value="HTH_ARSR"/>
    <property type="match status" value="1"/>
</dbReference>
<evidence type="ECO:0000256" key="1">
    <source>
        <dbReference type="ARBA" id="ARBA00023015"/>
    </source>
</evidence>
<keyword evidence="2 5" id="KW-0238">DNA-binding</keyword>
<dbReference type="InterPro" id="IPR001845">
    <property type="entry name" value="HTH_ArsR_DNA-bd_dom"/>
</dbReference>
<dbReference type="Gene3D" id="1.10.10.10">
    <property type="entry name" value="Winged helix-like DNA-binding domain superfamily/Winged helix DNA-binding domain"/>
    <property type="match status" value="1"/>
</dbReference>
<name>A0A1G8ARZ9_ANETH</name>
<dbReference type="RefSeq" id="WP_091260582.1">
    <property type="nucleotide sequence ID" value="NZ_FNDE01000017.1"/>
</dbReference>
<evidence type="ECO:0000259" key="4">
    <source>
        <dbReference type="PROSITE" id="PS50987"/>
    </source>
</evidence>
<feature type="domain" description="HTH arsR-type" evidence="4">
    <location>
        <begin position="271"/>
        <end position="366"/>
    </location>
</feature>
<dbReference type="Pfam" id="PF01022">
    <property type="entry name" value="HTH_5"/>
    <property type="match status" value="1"/>
</dbReference>
<dbReference type="InterPro" id="IPR011991">
    <property type="entry name" value="ArsR-like_HTH"/>
</dbReference>
<keyword evidence="3" id="KW-0804">Transcription</keyword>